<dbReference type="InParanoid" id="A0A330L8C8"/>
<dbReference type="Gene3D" id="3.30.460.40">
    <property type="match status" value="1"/>
</dbReference>
<dbReference type="SUPFAM" id="SSF81301">
    <property type="entry name" value="Nucleotidyltransferase"/>
    <property type="match status" value="1"/>
</dbReference>
<organism evidence="1 2">
    <name type="scientific">Nitrospira lenta</name>
    <dbReference type="NCBI Taxonomy" id="1436998"/>
    <lineage>
        <taxon>Bacteria</taxon>
        <taxon>Pseudomonadati</taxon>
        <taxon>Nitrospirota</taxon>
        <taxon>Nitrospiria</taxon>
        <taxon>Nitrospirales</taxon>
        <taxon>Nitrospiraceae</taxon>
        <taxon>Nitrospira</taxon>
    </lineage>
</organism>
<gene>
    <name evidence="1" type="ORF">NITLEN_30277</name>
</gene>
<dbReference type="Proteomes" id="UP000248168">
    <property type="component" value="Unassembled WGS sequence"/>
</dbReference>
<name>A0A330L8C8_9BACT</name>
<dbReference type="RefSeq" id="WP_121989662.1">
    <property type="nucleotide sequence ID" value="NZ_OUNR01000016.1"/>
</dbReference>
<sequence length="178" mass="19898">MAAGPILIQALSDLIAEFNRRGVPYALAGGWAYSALVEPRATTDIDLLILLDQPSRDTLQSLVSPLFDSTVIYPAPMVLRNLSIWRIVGIRRDQEILVDLLLADSEYLRTALGRTRTVIFGSLPVPVLAIEDLIVLKTLAGRLQDRADLEKIYMREADLHIDWTYVEQWKAVLGLSDV</sequence>
<evidence type="ECO:0000313" key="2">
    <source>
        <dbReference type="Proteomes" id="UP000248168"/>
    </source>
</evidence>
<dbReference type="OrthoDB" id="121150at2"/>
<dbReference type="InterPro" id="IPR043519">
    <property type="entry name" value="NT_sf"/>
</dbReference>
<dbReference type="EMBL" id="OUNR01000016">
    <property type="protein sequence ID" value="SPP65363.1"/>
    <property type="molecule type" value="Genomic_DNA"/>
</dbReference>
<evidence type="ECO:0000313" key="1">
    <source>
        <dbReference type="EMBL" id="SPP65363.1"/>
    </source>
</evidence>
<reference evidence="2" key="1">
    <citation type="submission" date="2018-04" db="EMBL/GenBank/DDBJ databases">
        <authorList>
            <person name="Lucker S."/>
            <person name="Sakoula D."/>
        </authorList>
    </citation>
    <scope>NUCLEOTIDE SEQUENCE [LARGE SCALE GENOMIC DNA]</scope>
</reference>
<keyword evidence="2" id="KW-1185">Reference proteome</keyword>
<accession>A0A330L8C8</accession>
<dbReference type="AlphaFoldDB" id="A0A330L8C8"/>
<protein>
    <recommendedName>
        <fullName evidence="3">Nucleotidyltransferase</fullName>
    </recommendedName>
</protein>
<evidence type="ECO:0008006" key="3">
    <source>
        <dbReference type="Google" id="ProtNLM"/>
    </source>
</evidence>
<proteinExistence type="predicted"/>